<gene>
    <name evidence="1" type="ORF">IQ24_03991</name>
</gene>
<reference evidence="1 2" key="1">
    <citation type="journal article" date="2015" name="Stand. Genomic Sci.">
        <title>Genomic Encyclopedia of Bacterial and Archaeal Type Strains, Phase III: the genomes of soil and plant-associated and newly described type strains.</title>
        <authorList>
            <person name="Whitman W.B."/>
            <person name="Woyke T."/>
            <person name="Klenk H.P."/>
            <person name="Zhou Y."/>
            <person name="Lilburn T.G."/>
            <person name="Beck B.J."/>
            <person name="De Vos P."/>
            <person name="Vandamme P."/>
            <person name="Eisen J.A."/>
            <person name="Garrity G."/>
            <person name="Hugenholtz P."/>
            <person name="Kyrpides N.C."/>
        </authorList>
    </citation>
    <scope>NUCLEOTIDE SEQUENCE [LARGE SCALE GENOMIC DNA]</scope>
    <source>
        <strain evidence="1 2">CGMCC 1.5364</strain>
    </source>
</reference>
<organism evidence="1 2">
    <name type="scientific">Paracoccus sulfuroxidans</name>
    <dbReference type="NCBI Taxonomy" id="384678"/>
    <lineage>
        <taxon>Bacteria</taxon>
        <taxon>Pseudomonadati</taxon>
        <taxon>Pseudomonadota</taxon>
        <taxon>Alphaproteobacteria</taxon>
        <taxon>Rhodobacterales</taxon>
        <taxon>Paracoccaceae</taxon>
        <taxon>Paracoccus</taxon>
    </lineage>
</organism>
<dbReference type="Proteomes" id="UP000316225">
    <property type="component" value="Unassembled WGS sequence"/>
</dbReference>
<dbReference type="OrthoDB" id="8885382at2"/>
<keyword evidence="2" id="KW-1185">Reference proteome</keyword>
<dbReference type="EMBL" id="VLKU01000021">
    <property type="protein sequence ID" value="TWI27023.1"/>
    <property type="molecule type" value="Genomic_DNA"/>
</dbReference>
<proteinExistence type="predicted"/>
<protein>
    <submittedName>
        <fullName evidence="1">Uncharacterized protein</fullName>
    </submittedName>
</protein>
<name>A0A562N4K5_9RHOB</name>
<dbReference type="RefSeq" id="WP_145400130.1">
    <property type="nucleotide sequence ID" value="NZ_VLKU01000021.1"/>
</dbReference>
<sequence>MFVLTPAHITAFKQYRRDRFIEELALASIDFLPEGSPFLTASDRLAGARFVYDRAEAAGYETRGAYFFWLNMMTLFGAQFSNDPQYDVLLPRGGKTDGSHDLAYLNTVYARVGDYATRVFGGPKNTLFNNALAAFSDLLKGTGPTEDTDIVSELDRIYPAKVSIHRQSYLWKSRSGDYHAKARRILGCDHWRAVVAIAGFEMFFGHGFERDPFKPWIARGLESCRLNSSSETIDFWPLASLVSNWLNIEQEN</sequence>
<comment type="caution">
    <text evidence="1">The sequence shown here is derived from an EMBL/GenBank/DDBJ whole genome shotgun (WGS) entry which is preliminary data.</text>
</comment>
<evidence type="ECO:0000313" key="2">
    <source>
        <dbReference type="Proteomes" id="UP000316225"/>
    </source>
</evidence>
<dbReference type="AlphaFoldDB" id="A0A562N4K5"/>
<evidence type="ECO:0000313" key="1">
    <source>
        <dbReference type="EMBL" id="TWI27023.1"/>
    </source>
</evidence>
<accession>A0A562N4K5</accession>